<feature type="signal peptide" evidence="1">
    <location>
        <begin position="1"/>
        <end position="23"/>
    </location>
</feature>
<accession>A0A140L5W5</accession>
<organism evidence="2 3">
    <name type="scientific">Thermotalea metallivorans</name>
    <dbReference type="NCBI Taxonomy" id="520762"/>
    <lineage>
        <taxon>Bacteria</taxon>
        <taxon>Bacillati</taxon>
        <taxon>Bacillota</taxon>
        <taxon>Clostridia</taxon>
        <taxon>Peptostreptococcales</taxon>
        <taxon>Thermotaleaceae</taxon>
        <taxon>Thermotalea</taxon>
    </lineage>
</organism>
<keyword evidence="3" id="KW-1185">Reference proteome</keyword>
<dbReference type="EMBL" id="LOEE01000030">
    <property type="protein sequence ID" value="KXG75940.1"/>
    <property type="molecule type" value="Genomic_DNA"/>
</dbReference>
<evidence type="ECO:0000313" key="3">
    <source>
        <dbReference type="Proteomes" id="UP000070456"/>
    </source>
</evidence>
<proteinExistence type="predicted"/>
<protein>
    <submittedName>
        <fullName evidence="2">Uncharacterized protein</fullName>
    </submittedName>
</protein>
<comment type="caution">
    <text evidence="2">The sequence shown here is derived from an EMBL/GenBank/DDBJ whole genome shotgun (WGS) entry which is preliminary data.</text>
</comment>
<dbReference type="Proteomes" id="UP000070456">
    <property type="component" value="Unassembled WGS sequence"/>
</dbReference>
<sequence>MRKILSLILAVVFVFSNIAGVSAESSDKDTQIDNKEVVHKLGGSSGDVTIQGINPPPAGNPWLLNSGAYNFSFQFDSNLYQNTTMKTSTGTISFTLTSKSDWIHTTNTTFEFKLYKKGLFGDTLIGSRTCARDGKSTGSFTGLDTKAEYYFMLSKATDGVILSGSGSIKQ</sequence>
<reference evidence="2 3" key="1">
    <citation type="submission" date="2015-12" db="EMBL/GenBank/DDBJ databases">
        <title>Draft genome sequence of the thermoanaerobe Thermotalea metallivorans, an isolate from the runoff channel of the Great Artesian Basin, Australia.</title>
        <authorList>
            <person name="Patel B.K."/>
        </authorList>
    </citation>
    <scope>NUCLEOTIDE SEQUENCE [LARGE SCALE GENOMIC DNA]</scope>
    <source>
        <strain evidence="2 3">B2-1</strain>
    </source>
</reference>
<dbReference type="AlphaFoldDB" id="A0A140L5W5"/>
<name>A0A140L5W5_9FIRM</name>
<dbReference type="RefSeq" id="WP_068556000.1">
    <property type="nucleotide sequence ID" value="NZ_LOEE01000030.1"/>
</dbReference>
<feature type="chain" id="PRO_5007491543" evidence="1">
    <location>
        <begin position="24"/>
        <end position="170"/>
    </location>
</feature>
<gene>
    <name evidence="2" type="ORF">AN619_14030</name>
</gene>
<evidence type="ECO:0000256" key="1">
    <source>
        <dbReference type="SAM" id="SignalP"/>
    </source>
</evidence>
<evidence type="ECO:0000313" key="2">
    <source>
        <dbReference type="EMBL" id="KXG75940.1"/>
    </source>
</evidence>
<keyword evidence="1" id="KW-0732">Signal</keyword>